<keyword evidence="3" id="KW-1185">Reference proteome</keyword>
<feature type="region of interest" description="Disordered" evidence="1">
    <location>
        <begin position="49"/>
        <end position="73"/>
    </location>
</feature>
<evidence type="ECO:0000256" key="1">
    <source>
        <dbReference type="SAM" id="MobiDB-lite"/>
    </source>
</evidence>
<dbReference type="EMBL" id="BKCP01011625">
    <property type="protein sequence ID" value="GER55114.1"/>
    <property type="molecule type" value="Genomic_DNA"/>
</dbReference>
<evidence type="ECO:0000313" key="3">
    <source>
        <dbReference type="Proteomes" id="UP000325081"/>
    </source>
</evidence>
<proteinExistence type="predicted"/>
<comment type="caution">
    <text evidence="2">The sequence shown here is derived from an EMBL/GenBank/DDBJ whole genome shotgun (WGS) entry which is preliminary data.</text>
</comment>
<reference evidence="3" key="1">
    <citation type="journal article" date="2019" name="Curr. Biol.">
        <title>Genome Sequence of Striga asiatica Provides Insight into the Evolution of Plant Parasitism.</title>
        <authorList>
            <person name="Yoshida S."/>
            <person name="Kim S."/>
            <person name="Wafula E.K."/>
            <person name="Tanskanen J."/>
            <person name="Kim Y.M."/>
            <person name="Honaas L."/>
            <person name="Yang Z."/>
            <person name="Spallek T."/>
            <person name="Conn C.E."/>
            <person name="Ichihashi Y."/>
            <person name="Cheong K."/>
            <person name="Cui S."/>
            <person name="Der J.P."/>
            <person name="Gundlach H."/>
            <person name="Jiao Y."/>
            <person name="Hori C."/>
            <person name="Ishida J.K."/>
            <person name="Kasahara H."/>
            <person name="Kiba T."/>
            <person name="Kim M.S."/>
            <person name="Koo N."/>
            <person name="Laohavisit A."/>
            <person name="Lee Y.H."/>
            <person name="Lumba S."/>
            <person name="McCourt P."/>
            <person name="Mortimer J.C."/>
            <person name="Mutuku J.M."/>
            <person name="Nomura T."/>
            <person name="Sasaki-Sekimoto Y."/>
            <person name="Seto Y."/>
            <person name="Wang Y."/>
            <person name="Wakatake T."/>
            <person name="Sakakibara H."/>
            <person name="Demura T."/>
            <person name="Yamaguchi S."/>
            <person name="Yoneyama K."/>
            <person name="Manabe R.I."/>
            <person name="Nelson D.C."/>
            <person name="Schulman A.H."/>
            <person name="Timko M.P."/>
            <person name="dePamphilis C.W."/>
            <person name="Choi D."/>
            <person name="Shirasu K."/>
        </authorList>
    </citation>
    <scope>NUCLEOTIDE SEQUENCE [LARGE SCALE GENOMIC DNA]</scope>
    <source>
        <strain evidence="3">cv. UVA1</strain>
    </source>
</reference>
<gene>
    <name evidence="2" type="ORF">STAS_32756</name>
</gene>
<organism evidence="2 3">
    <name type="scientific">Striga asiatica</name>
    <name type="common">Asiatic witchweed</name>
    <name type="synonym">Buchnera asiatica</name>
    <dbReference type="NCBI Taxonomy" id="4170"/>
    <lineage>
        <taxon>Eukaryota</taxon>
        <taxon>Viridiplantae</taxon>
        <taxon>Streptophyta</taxon>
        <taxon>Embryophyta</taxon>
        <taxon>Tracheophyta</taxon>
        <taxon>Spermatophyta</taxon>
        <taxon>Magnoliopsida</taxon>
        <taxon>eudicotyledons</taxon>
        <taxon>Gunneridae</taxon>
        <taxon>Pentapetalae</taxon>
        <taxon>asterids</taxon>
        <taxon>lamiids</taxon>
        <taxon>Lamiales</taxon>
        <taxon>Orobanchaceae</taxon>
        <taxon>Buchnereae</taxon>
        <taxon>Striga</taxon>
    </lineage>
</organism>
<evidence type="ECO:0000313" key="2">
    <source>
        <dbReference type="EMBL" id="GER55114.1"/>
    </source>
</evidence>
<sequence>MYQSVVLHYSVLPRPFSRRRPALTATSFAAPDMYLVAVVVSVSRNPLKKDISDGEDGGGGGRKSGGDGGRKGEKAVRTVAVDWCISVTEPWVVWRSSKSVKAREREMTGDIDGGGDDDVFYVLESQKSTEDEMFKALTVLPIKSMCGYKIGADTWREFYGQLRLIKRSKLLGYSGSYCDLGNRSLTGLGVNVITLKWSIPLVQLMRDMLNDWSASSKAILRAEIGSLTFRPFILQQKQFL</sequence>
<dbReference type="Proteomes" id="UP000325081">
    <property type="component" value="Unassembled WGS sequence"/>
</dbReference>
<accession>A0A5A7REI5</accession>
<protein>
    <submittedName>
        <fullName evidence="2">Mitochondrial import inner membrane translocase</fullName>
    </submittedName>
</protein>
<dbReference type="AlphaFoldDB" id="A0A5A7REI5"/>
<name>A0A5A7REI5_STRAF</name>
<feature type="compositionally biased region" description="Basic and acidic residues" evidence="1">
    <location>
        <begin position="64"/>
        <end position="73"/>
    </location>
</feature>